<feature type="domain" description="Hydantoinase B/oxoprolinase" evidence="1">
    <location>
        <begin position="4"/>
        <end position="530"/>
    </location>
</feature>
<sequence length="662" mass="72463">MIADKVFLEIFNNRIQAAVEEMANVVLRTGFTAFVKETGDFGTYLLSPSGETFGSPLETGYNLSLGIPAEATILSIEDWHEGDLVICNDPYATQGMVTHLPDIHLIKPYFHEGRIIAYGMCFVHSSDVGGKVPGSVSPSAYDIHMEGIRIAPVKLYEAGVLNEQVMRMFLDNSRIPEQNLGDLKALMAALNRGEQRLAELIARYGAERIEQGIEQLLGYAEMKARAIVREIPDGAYDFWDYLEKGPGGYPIRLRCKMTIEDSNIHLDFSGTDPQVRASFNIPTHNQQGHYMLVPALIRYFRTLDPTIPWNSGMIRMVSNYAPPASVLNPEPMAAVGARAATFIRLMDVITGALSKAEASKVPAAGAGQACIVMMAMTDANDGKKKVGVIQPICGGSGARPMKDGIDGMDFAVGHLRNIPAETVEAEMPVLIEHYGLREDSAGAGEYRGGSGIALRVRIVTPDTIMTARNMERMEFQPWGRMGGDVGTHGEAILNEGLPDERDLGRIDELLLQPGDTVTFLSQGGGGYGDPLNRNVQSVLADVRSGLLSMAKARELYGVVVKGTNVDESETQSLRATVQINVEDFRYGPTRDQFEAIWSDEMQLTLGQALKEYPLALRDYLKRRTMDILEQRHADGLSVTTEEITSTVSALRSIIGLQGANRT</sequence>
<organism evidence="2 3">
    <name type="scientific">Paenibacillus illinoisensis</name>
    <dbReference type="NCBI Taxonomy" id="59845"/>
    <lineage>
        <taxon>Bacteria</taxon>
        <taxon>Bacillati</taxon>
        <taxon>Bacillota</taxon>
        <taxon>Bacilli</taxon>
        <taxon>Bacillales</taxon>
        <taxon>Paenibacillaceae</taxon>
        <taxon>Paenibacillus</taxon>
    </lineage>
</organism>
<dbReference type="RefSeq" id="WP_402876729.1">
    <property type="nucleotide sequence ID" value="NZ_JBIYSL010000004.1"/>
</dbReference>
<reference evidence="2 3" key="1">
    <citation type="submission" date="2024-11" db="EMBL/GenBank/DDBJ databases">
        <title>Identification and Characterization of a Novel Fosfomycin Bacillithiol Transferase FosB8 in Paenibacillus illinoisensis.</title>
        <authorList>
            <person name="Lu W."/>
        </authorList>
    </citation>
    <scope>NUCLEOTIDE SEQUENCE [LARGE SCALE GENOMIC DNA]</scope>
    <source>
        <strain evidence="2 3">WP77</strain>
    </source>
</reference>
<dbReference type="InterPro" id="IPR045079">
    <property type="entry name" value="Oxoprolinase-like"/>
</dbReference>
<evidence type="ECO:0000259" key="1">
    <source>
        <dbReference type="Pfam" id="PF02538"/>
    </source>
</evidence>
<gene>
    <name evidence="2" type="ORF">ACINKY_18995</name>
</gene>
<evidence type="ECO:0000313" key="2">
    <source>
        <dbReference type="EMBL" id="MFK0524286.1"/>
    </source>
</evidence>
<proteinExistence type="predicted"/>
<comment type="caution">
    <text evidence="2">The sequence shown here is derived from an EMBL/GenBank/DDBJ whole genome shotgun (WGS) entry which is preliminary data.</text>
</comment>
<dbReference type="PANTHER" id="PTHR11365:SF23">
    <property type="entry name" value="HYPOTHETICAL 5-OXOPROLINASE (EUROFUNG)-RELATED"/>
    <property type="match status" value="1"/>
</dbReference>
<evidence type="ECO:0000313" key="3">
    <source>
        <dbReference type="Proteomes" id="UP001618531"/>
    </source>
</evidence>
<dbReference type="InterPro" id="IPR003692">
    <property type="entry name" value="Hydantoinase_B"/>
</dbReference>
<dbReference type="EMBL" id="JBIYSL010000004">
    <property type="protein sequence ID" value="MFK0524286.1"/>
    <property type="molecule type" value="Genomic_DNA"/>
</dbReference>
<keyword evidence="3" id="KW-1185">Reference proteome</keyword>
<protein>
    <submittedName>
        <fullName evidence="2">Hydantoinase B/oxoprolinase family protein</fullName>
    </submittedName>
</protein>
<dbReference type="Pfam" id="PF02538">
    <property type="entry name" value="Hydantoinase_B"/>
    <property type="match status" value="1"/>
</dbReference>
<name>A0ABW8HXV6_9BACL</name>
<accession>A0ABW8HXV6</accession>
<dbReference type="PANTHER" id="PTHR11365">
    <property type="entry name" value="5-OXOPROLINASE RELATED"/>
    <property type="match status" value="1"/>
</dbReference>
<dbReference type="Proteomes" id="UP001618531">
    <property type="component" value="Unassembled WGS sequence"/>
</dbReference>